<keyword evidence="2" id="KW-1185">Reference proteome</keyword>
<dbReference type="EMBL" id="JAHRIO010020245">
    <property type="protein sequence ID" value="MEQ2164325.1"/>
    <property type="molecule type" value="Genomic_DNA"/>
</dbReference>
<name>A0ABV0MZ61_9TELE</name>
<dbReference type="Proteomes" id="UP001476798">
    <property type="component" value="Unassembled WGS sequence"/>
</dbReference>
<protein>
    <submittedName>
        <fullName evidence="1">Uncharacterized protein</fullName>
    </submittedName>
</protein>
<comment type="caution">
    <text evidence="1">The sequence shown here is derived from an EMBL/GenBank/DDBJ whole genome shotgun (WGS) entry which is preliminary data.</text>
</comment>
<evidence type="ECO:0000313" key="2">
    <source>
        <dbReference type="Proteomes" id="UP001476798"/>
    </source>
</evidence>
<reference evidence="1 2" key="1">
    <citation type="submission" date="2021-06" db="EMBL/GenBank/DDBJ databases">
        <authorList>
            <person name="Palmer J.M."/>
        </authorList>
    </citation>
    <scope>NUCLEOTIDE SEQUENCE [LARGE SCALE GENOMIC DNA]</scope>
    <source>
        <strain evidence="1 2">GA_2019</strain>
        <tissue evidence="1">Muscle</tissue>
    </source>
</reference>
<evidence type="ECO:0000313" key="1">
    <source>
        <dbReference type="EMBL" id="MEQ2164325.1"/>
    </source>
</evidence>
<accession>A0ABV0MZ61</accession>
<proteinExistence type="predicted"/>
<organism evidence="1 2">
    <name type="scientific">Goodea atripinnis</name>
    <dbReference type="NCBI Taxonomy" id="208336"/>
    <lineage>
        <taxon>Eukaryota</taxon>
        <taxon>Metazoa</taxon>
        <taxon>Chordata</taxon>
        <taxon>Craniata</taxon>
        <taxon>Vertebrata</taxon>
        <taxon>Euteleostomi</taxon>
        <taxon>Actinopterygii</taxon>
        <taxon>Neopterygii</taxon>
        <taxon>Teleostei</taxon>
        <taxon>Neoteleostei</taxon>
        <taxon>Acanthomorphata</taxon>
        <taxon>Ovalentaria</taxon>
        <taxon>Atherinomorphae</taxon>
        <taxon>Cyprinodontiformes</taxon>
        <taxon>Goodeidae</taxon>
        <taxon>Goodea</taxon>
    </lineage>
</organism>
<sequence>MKIPNVTLLSTEEAEPRIAPLSPGDGLSAAAGMIPQTREGGCVYPQVSVDFGLRVRRHEVRYSIGNGRGIQGEFLRRNRFIIPELPPHYLPQTCSKRLLRFIIMFALSLRLTVEEEKLKGVLEVYIT</sequence>
<gene>
    <name evidence="1" type="ORF">GOODEAATRI_005550</name>
</gene>